<gene>
    <name evidence="1" type="ORF">NBC122_01977</name>
</gene>
<reference evidence="1 2" key="1">
    <citation type="submission" date="2019-03" db="EMBL/GenBank/DDBJ databases">
        <authorList>
            <person name="Kim H."/>
            <person name="Yu S.-M."/>
        </authorList>
    </citation>
    <scope>NUCLEOTIDE SEQUENCE [LARGE SCALE GENOMIC DNA]</scope>
    <source>
        <strain evidence="1 2">NBC122</strain>
    </source>
</reference>
<dbReference type="RefSeq" id="WP_133440181.1">
    <property type="nucleotide sequence ID" value="NZ_CP037954.1"/>
</dbReference>
<keyword evidence="2" id="KW-1185">Reference proteome</keyword>
<dbReference type="AlphaFoldDB" id="A0A4P6ZHE7"/>
<organism evidence="1 2">
    <name type="scientific">Chryseobacterium salivictor</name>
    <dbReference type="NCBI Taxonomy" id="2547600"/>
    <lineage>
        <taxon>Bacteria</taxon>
        <taxon>Pseudomonadati</taxon>
        <taxon>Bacteroidota</taxon>
        <taxon>Flavobacteriia</taxon>
        <taxon>Flavobacteriales</taxon>
        <taxon>Weeksellaceae</taxon>
        <taxon>Chryseobacterium group</taxon>
        <taxon>Chryseobacterium</taxon>
    </lineage>
</organism>
<dbReference type="KEGG" id="csal:NBC122_01977"/>
<protein>
    <submittedName>
        <fullName evidence="1">Uncharacterized protein</fullName>
    </submittedName>
</protein>
<sequence>MEKNLLKYYIFKRLESVGKHLSAYPNDRKPKHIHGLRLDIKMIKAVFSFAGKVYQQKYDATRLRPLFREAGKIRVSGISIPMLASDSGIPKKLISRLQKKEDLLVRSFISNCSKYTFLIRDFRKEISLPEKLPGNNIIKKYFKNEIKKATQLLKLKDREKMHRYRMKIKKIMYLYNALPPEIQKKIHLNEAEIKKQEKKLGKWHDTYSAMKFLSPGYLLMEESPGFSNIKEKEKKQFNALFAYLKKKSIR</sequence>
<dbReference type="Proteomes" id="UP000294419">
    <property type="component" value="Chromosome"/>
</dbReference>
<proteinExistence type="predicted"/>
<dbReference type="EMBL" id="CP037954">
    <property type="protein sequence ID" value="QBO58785.1"/>
    <property type="molecule type" value="Genomic_DNA"/>
</dbReference>
<evidence type="ECO:0000313" key="2">
    <source>
        <dbReference type="Proteomes" id="UP000294419"/>
    </source>
</evidence>
<accession>A0A4P6ZHE7</accession>
<dbReference type="OrthoDB" id="773317at2"/>
<evidence type="ECO:0000313" key="1">
    <source>
        <dbReference type="EMBL" id="QBO58785.1"/>
    </source>
</evidence>
<name>A0A4P6ZHE7_9FLAO</name>